<keyword evidence="2" id="KW-1185">Reference proteome</keyword>
<evidence type="ECO:0000313" key="1">
    <source>
        <dbReference type="EMBL" id="MBD2738547.1"/>
    </source>
</evidence>
<comment type="caution">
    <text evidence="1">The sequence shown here is derived from an EMBL/GenBank/DDBJ whole genome shotgun (WGS) entry which is preliminary data.</text>
</comment>
<dbReference type="Proteomes" id="UP000637383">
    <property type="component" value="Unassembled WGS sequence"/>
</dbReference>
<organism evidence="1 2">
    <name type="scientific">Nostoc paludosum FACHB-159</name>
    <dbReference type="NCBI Taxonomy" id="2692908"/>
    <lineage>
        <taxon>Bacteria</taxon>
        <taxon>Bacillati</taxon>
        <taxon>Cyanobacteriota</taxon>
        <taxon>Cyanophyceae</taxon>
        <taxon>Nostocales</taxon>
        <taxon>Nostocaceae</taxon>
        <taxon>Nostoc</taxon>
    </lineage>
</organism>
<evidence type="ECO:0000313" key="2">
    <source>
        <dbReference type="Proteomes" id="UP000637383"/>
    </source>
</evidence>
<gene>
    <name evidence="1" type="ORF">H6H03_32505</name>
</gene>
<protein>
    <submittedName>
        <fullName evidence="1">Uncharacterized protein</fullName>
    </submittedName>
</protein>
<reference evidence="1 2" key="1">
    <citation type="journal article" date="2020" name="ISME J.">
        <title>Comparative genomics reveals insights into cyanobacterial evolution and habitat adaptation.</title>
        <authorList>
            <person name="Chen M.Y."/>
            <person name="Teng W.K."/>
            <person name="Zhao L."/>
            <person name="Hu C.X."/>
            <person name="Zhou Y.K."/>
            <person name="Han B.P."/>
            <person name="Song L.R."/>
            <person name="Shu W.S."/>
        </authorList>
    </citation>
    <scope>NUCLEOTIDE SEQUENCE [LARGE SCALE GENOMIC DNA]</scope>
    <source>
        <strain evidence="1 2">FACHB-159</strain>
    </source>
</reference>
<proteinExistence type="predicted"/>
<accession>A0ABR8KKA1</accession>
<dbReference type="EMBL" id="JACJTU010000052">
    <property type="protein sequence ID" value="MBD2738547.1"/>
    <property type="molecule type" value="Genomic_DNA"/>
</dbReference>
<name>A0ABR8KKA1_9NOSO</name>
<sequence>MIKIQNLQASEQLLQELDDFQAYKILGGQNNLPGIEIERSTTGGIMVNPGVSELGRLLPSQDTVIDHVVRPGGAALIGGLTTPDNPLRGGLGAAAGICLGCHPKTKPQQN</sequence>